<proteinExistence type="inferred from homology"/>
<dbReference type="InterPro" id="IPR030379">
    <property type="entry name" value="G_SEPTIN_dom"/>
</dbReference>
<feature type="domain" description="NACHT LRR and PYD" evidence="4">
    <location>
        <begin position="4"/>
        <end position="46"/>
    </location>
</feature>
<reference evidence="5" key="1">
    <citation type="submission" date="2025-08" db="UniProtKB">
        <authorList>
            <consortium name="Ensembl"/>
        </authorList>
    </citation>
    <scope>IDENTIFICATION</scope>
</reference>
<dbReference type="GeneTree" id="ENSGT00500000044904"/>
<evidence type="ECO:0000259" key="3">
    <source>
        <dbReference type="Pfam" id="PF00735"/>
    </source>
</evidence>
<dbReference type="InterPro" id="IPR027417">
    <property type="entry name" value="P-loop_NTPase"/>
</dbReference>
<dbReference type="PANTHER" id="PTHR32046:SF11">
    <property type="entry name" value="IMMUNE-ASSOCIATED NUCLEOTIDE-BINDING PROTEIN 10-LIKE"/>
    <property type="match status" value="1"/>
</dbReference>
<dbReference type="Pfam" id="PF17776">
    <property type="entry name" value="NLRC4_HD2"/>
    <property type="match status" value="1"/>
</dbReference>
<dbReference type="GO" id="GO:0005525">
    <property type="term" value="F:GTP binding"/>
    <property type="evidence" value="ECO:0007669"/>
    <property type="project" value="UniProtKB-KW"/>
</dbReference>
<feature type="coiled-coil region" evidence="2">
    <location>
        <begin position="429"/>
        <end position="473"/>
    </location>
</feature>
<dbReference type="Ensembl" id="ENSSLDT00000029549.1">
    <property type="protein sequence ID" value="ENSSLDP00000028702.1"/>
    <property type="gene ID" value="ENSSLDG00000022182.1"/>
</dbReference>
<dbReference type="InterPro" id="IPR041267">
    <property type="entry name" value="NLRP_HD2"/>
</dbReference>
<evidence type="ECO:0000259" key="4">
    <source>
        <dbReference type="Pfam" id="PF17776"/>
    </source>
</evidence>
<keyword evidence="2" id="KW-0175">Coiled coil</keyword>
<dbReference type="AlphaFoldDB" id="A0A3B4YGG4"/>
<dbReference type="PANTHER" id="PTHR32046">
    <property type="entry name" value="G DOMAIN-CONTAINING PROTEIN"/>
    <property type="match status" value="1"/>
</dbReference>
<evidence type="ECO:0008006" key="7">
    <source>
        <dbReference type="Google" id="ProtNLM"/>
    </source>
</evidence>
<organism evidence="5 6">
    <name type="scientific">Seriola lalandi dorsalis</name>
    <dbReference type="NCBI Taxonomy" id="1841481"/>
    <lineage>
        <taxon>Eukaryota</taxon>
        <taxon>Metazoa</taxon>
        <taxon>Chordata</taxon>
        <taxon>Craniata</taxon>
        <taxon>Vertebrata</taxon>
        <taxon>Euteleostomi</taxon>
        <taxon>Actinopterygii</taxon>
        <taxon>Neopterygii</taxon>
        <taxon>Teleostei</taxon>
        <taxon>Neoteleostei</taxon>
        <taxon>Acanthomorphata</taxon>
        <taxon>Carangaria</taxon>
        <taxon>Carangiformes</taxon>
        <taxon>Carangidae</taxon>
        <taxon>Seriola</taxon>
    </lineage>
</organism>
<name>A0A3B4YGG4_SERLL</name>
<feature type="domain" description="Septin-type G" evidence="3">
    <location>
        <begin position="62"/>
        <end position="151"/>
    </location>
</feature>
<sequence>MTQTGSSSQTSQLIVEYVKKKIRENPSPERSINLFHCLTELKDQEFGTLTRNTVGEQNLNKINKTILLVGETGTGKSTLINTLVNYAMGVEFDDDIWFEIVEDEKGSQSESQTSDVIVYEIFDFKENTLPYSLTIIDTPGYGDTKNEERDFIISQRLFDLFCSEEGVHEVNAVGLVMKASENRLSDRLMYIFSSVMSLFGKDLEKNIVALVTHSNGRKPKKVLEALEAAKIKCARDEKNQPLHFLFNNCQKEDRTDDREVLEQADKVTVRGMSQFKDFLEKTAPQKLEKTVDVLNKHVRLTACIQNLQERIGLIELKQTEIKQTKEALKKYEEEMKKNEKFTAEVDEVYRDKEPIDSGMGGFLWLSYTGAVTCKVCKENCHHPGCRMAWYPRDCKVMKGGRCTVCTNKCPASDHVKENWIYINKTRKVQKTLQGMKDKYEENKAESEKKSSLLENLEKEMKELTDNKDQYLEESYQHVVRLEQIALNVNSVSTHVHLDFLIEKMKERGDTEKVQKLEEMRSRVDERALSGIQYASRRFYKLFKIK</sequence>
<keyword evidence="6" id="KW-1185">Reference proteome</keyword>
<comment type="similarity">
    <text evidence="1">Belongs to the TRAFAC class TrmE-Era-EngA-EngB-Septin-like GTPase superfamily. Septin GTPase family.</text>
</comment>
<dbReference type="Gene3D" id="3.40.50.300">
    <property type="entry name" value="P-loop containing nucleotide triphosphate hydrolases"/>
    <property type="match status" value="1"/>
</dbReference>
<dbReference type="Pfam" id="PF00735">
    <property type="entry name" value="Septin"/>
    <property type="match status" value="1"/>
</dbReference>
<feature type="coiled-coil region" evidence="2">
    <location>
        <begin position="314"/>
        <end position="341"/>
    </location>
</feature>
<keyword evidence="1" id="KW-0547">Nucleotide-binding</keyword>
<dbReference type="InterPro" id="IPR025662">
    <property type="entry name" value="Sigma_54_int_dom_ATP-bd_1"/>
</dbReference>
<evidence type="ECO:0000256" key="1">
    <source>
        <dbReference type="RuleBase" id="RU004560"/>
    </source>
</evidence>
<keyword evidence="1" id="KW-0342">GTP-binding</keyword>
<evidence type="ECO:0000313" key="6">
    <source>
        <dbReference type="Proteomes" id="UP000261360"/>
    </source>
</evidence>
<protein>
    <recommendedName>
        <fullName evidence="7">AIG1-type G domain-containing protein</fullName>
    </recommendedName>
</protein>
<accession>A0A3B4YGG4</accession>
<evidence type="ECO:0000313" key="5">
    <source>
        <dbReference type="Ensembl" id="ENSSLDP00000028702.1"/>
    </source>
</evidence>
<dbReference type="SUPFAM" id="SSF52540">
    <property type="entry name" value="P-loop containing nucleoside triphosphate hydrolases"/>
    <property type="match status" value="2"/>
</dbReference>
<dbReference type="Proteomes" id="UP000261360">
    <property type="component" value="Unplaced"/>
</dbReference>
<dbReference type="PROSITE" id="PS00675">
    <property type="entry name" value="SIGMA54_INTERACT_1"/>
    <property type="match status" value="1"/>
</dbReference>
<reference evidence="5" key="2">
    <citation type="submission" date="2025-09" db="UniProtKB">
        <authorList>
            <consortium name="Ensembl"/>
        </authorList>
    </citation>
    <scope>IDENTIFICATION</scope>
</reference>
<evidence type="ECO:0000256" key="2">
    <source>
        <dbReference type="SAM" id="Coils"/>
    </source>
</evidence>